<gene>
    <name evidence="4" type="primary">metXA</name>
    <name evidence="7" type="ORF">GCM10009037_18860</name>
</gene>
<feature type="domain" description="AB hydrolase-1" evidence="6">
    <location>
        <begin position="38"/>
        <end position="354"/>
    </location>
</feature>
<dbReference type="GO" id="GO:0009086">
    <property type="term" value="P:methionine biosynthetic process"/>
    <property type="evidence" value="ECO:0007669"/>
    <property type="project" value="UniProtKB-UniRule"/>
</dbReference>
<feature type="binding site" evidence="4">
    <location>
        <position position="348"/>
    </location>
    <ligand>
        <name>substrate</name>
    </ligand>
</feature>
<dbReference type="EMBL" id="BMPF01000002">
    <property type="protein sequence ID" value="GGL35445.1"/>
    <property type="molecule type" value="Genomic_DNA"/>
</dbReference>
<dbReference type="PANTHER" id="PTHR32268:SF11">
    <property type="entry name" value="HOMOSERINE O-ACETYLTRANSFERASE"/>
    <property type="match status" value="1"/>
</dbReference>
<comment type="caution">
    <text evidence="7">The sequence shown here is derived from an EMBL/GenBank/DDBJ whole genome shotgun (WGS) entry which is preliminary data.</text>
</comment>
<dbReference type="Pfam" id="PF00561">
    <property type="entry name" value="Abhydrolase_1"/>
    <property type="match status" value="1"/>
</dbReference>
<dbReference type="HAMAP" id="MF_00296">
    <property type="entry name" value="MetX_acyltransf"/>
    <property type="match status" value="1"/>
</dbReference>
<dbReference type="GO" id="GO:0009092">
    <property type="term" value="P:homoserine metabolic process"/>
    <property type="evidence" value="ECO:0007669"/>
    <property type="project" value="TreeGrafter"/>
</dbReference>
<dbReference type="UniPathway" id="UPA00051">
    <property type="reaction ID" value="UER00074"/>
</dbReference>
<evidence type="ECO:0000256" key="5">
    <source>
        <dbReference type="PIRSR" id="PIRSR000443-1"/>
    </source>
</evidence>
<feature type="binding site" evidence="4">
    <location>
        <position position="214"/>
    </location>
    <ligand>
        <name>substrate</name>
    </ligand>
</feature>
<protein>
    <recommendedName>
        <fullName evidence="4">Homoserine O-acetyltransferase</fullName>
        <shortName evidence="4">HAT</shortName>
        <ecNumber evidence="4">2.3.1.31</ecNumber>
    </recommendedName>
    <alternativeName>
        <fullName evidence="4">Homoserine transacetylase</fullName>
        <shortName evidence="4">HTA</shortName>
    </alternativeName>
</protein>
<evidence type="ECO:0000313" key="8">
    <source>
        <dbReference type="Proteomes" id="UP000628840"/>
    </source>
</evidence>
<dbReference type="GO" id="GO:0004414">
    <property type="term" value="F:homoserine O-acetyltransferase activity"/>
    <property type="evidence" value="ECO:0007669"/>
    <property type="project" value="UniProtKB-UniRule"/>
</dbReference>
<evidence type="ECO:0000256" key="1">
    <source>
        <dbReference type="ARBA" id="ARBA00003082"/>
    </source>
</evidence>
<dbReference type="PANTHER" id="PTHR32268">
    <property type="entry name" value="HOMOSERINE O-ACETYLTRANSFERASE"/>
    <property type="match status" value="1"/>
</dbReference>
<dbReference type="NCBIfam" id="NF001209">
    <property type="entry name" value="PRK00175.1"/>
    <property type="match status" value="1"/>
</dbReference>
<dbReference type="RefSeq" id="WP_188883210.1">
    <property type="nucleotide sequence ID" value="NZ_BMPF01000002.1"/>
</dbReference>
<keyword evidence="4" id="KW-0963">Cytoplasm</keyword>
<dbReference type="PIRSF" id="PIRSF000443">
    <property type="entry name" value="Homoser_Ac_trans"/>
    <property type="match status" value="1"/>
</dbReference>
<keyword evidence="4" id="KW-0012">Acyltransferase</keyword>
<keyword evidence="4" id="KW-0486">Methionine biosynthesis</keyword>
<comment type="function">
    <text evidence="1 4">Transfers an acetyl group from acetyl-CoA to L-homoserine, forming acetyl-L-homoserine.</text>
</comment>
<feature type="active site" description="Nucleophile" evidence="4 5">
    <location>
        <position position="145"/>
    </location>
</feature>
<evidence type="ECO:0000256" key="3">
    <source>
        <dbReference type="ARBA" id="ARBA00049043"/>
    </source>
</evidence>
<accession>A0A830F3H6</accession>
<keyword evidence="2 4" id="KW-0808">Transferase</keyword>
<dbReference type="InterPro" id="IPR000073">
    <property type="entry name" value="AB_hydrolase_1"/>
</dbReference>
<dbReference type="InterPro" id="IPR029058">
    <property type="entry name" value="AB_hydrolase_fold"/>
</dbReference>
<comment type="similarity">
    <text evidence="4">Belongs to the AB hydrolase superfamily. MetX family.</text>
</comment>
<organism evidence="7 8">
    <name type="scientific">Halarchaeum grantii</name>
    <dbReference type="NCBI Taxonomy" id="1193105"/>
    <lineage>
        <taxon>Archaea</taxon>
        <taxon>Methanobacteriati</taxon>
        <taxon>Methanobacteriota</taxon>
        <taxon>Stenosarchaea group</taxon>
        <taxon>Halobacteria</taxon>
        <taxon>Halobacteriales</taxon>
        <taxon>Halobacteriaceae</taxon>
    </lineage>
</organism>
<reference evidence="7 8" key="1">
    <citation type="journal article" date="2019" name="Int. J. Syst. Evol. Microbiol.">
        <title>The Global Catalogue of Microorganisms (GCM) 10K type strain sequencing project: providing services to taxonomists for standard genome sequencing and annotation.</title>
        <authorList>
            <consortium name="The Broad Institute Genomics Platform"/>
            <consortium name="The Broad Institute Genome Sequencing Center for Infectious Disease"/>
            <person name="Wu L."/>
            <person name="Ma J."/>
        </authorList>
    </citation>
    <scope>NUCLEOTIDE SEQUENCE [LARGE SCALE GENOMIC DNA]</scope>
    <source>
        <strain evidence="7 8">JCM 19585</strain>
    </source>
</reference>
<comment type="caution">
    <text evidence="4">Lacks conserved residue(s) required for the propagation of feature annotation.</text>
</comment>
<name>A0A830F3H6_9EURY</name>
<evidence type="ECO:0000256" key="2">
    <source>
        <dbReference type="ARBA" id="ARBA00022679"/>
    </source>
</evidence>
<evidence type="ECO:0000313" key="7">
    <source>
        <dbReference type="EMBL" id="GGL35445.1"/>
    </source>
</evidence>
<dbReference type="SUPFAM" id="SSF53474">
    <property type="entry name" value="alpha/beta-Hydrolases"/>
    <property type="match status" value="1"/>
</dbReference>
<feature type="active site" evidence="4 5">
    <location>
        <position position="347"/>
    </location>
</feature>
<dbReference type="EC" id="2.3.1.31" evidence="4"/>
<dbReference type="OrthoDB" id="295172at2157"/>
<proteinExistence type="inferred from homology"/>
<keyword evidence="8" id="KW-1185">Reference proteome</keyword>
<dbReference type="NCBIfam" id="TIGR01392">
    <property type="entry name" value="homoserO_Ac_trn"/>
    <property type="match status" value="1"/>
</dbReference>
<comment type="catalytic activity">
    <reaction evidence="3 4">
        <text>L-homoserine + acetyl-CoA = O-acetyl-L-homoserine + CoA</text>
        <dbReference type="Rhea" id="RHEA:13701"/>
        <dbReference type="ChEBI" id="CHEBI:57287"/>
        <dbReference type="ChEBI" id="CHEBI:57288"/>
        <dbReference type="ChEBI" id="CHEBI:57476"/>
        <dbReference type="ChEBI" id="CHEBI:57716"/>
        <dbReference type="EC" id="2.3.1.31"/>
    </reaction>
</comment>
<comment type="subcellular location">
    <subcellularLocation>
        <location evidence="4">Cytoplasm</location>
    </subcellularLocation>
</comment>
<dbReference type="InterPro" id="IPR008220">
    <property type="entry name" value="HAT_MetX-like"/>
</dbReference>
<dbReference type="Proteomes" id="UP000628840">
    <property type="component" value="Unassembled WGS sequence"/>
</dbReference>
<dbReference type="GO" id="GO:0005737">
    <property type="term" value="C:cytoplasm"/>
    <property type="evidence" value="ECO:0007669"/>
    <property type="project" value="UniProtKB-SubCell"/>
</dbReference>
<dbReference type="AlphaFoldDB" id="A0A830F3H6"/>
<comment type="pathway">
    <text evidence="4">Amino-acid biosynthesis; L-methionine biosynthesis via de novo pathway; O-acetyl-L-homoserine from L-homoserine: step 1/1.</text>
</comment>
<evidence type="ECO:0000256" key="4">
    <source>
        <dbReference type="HAMAP-Rule" id="MF_00296"/>
    </source>
</evidence>
<keyword evidence="4" id="KW-0028">Amino-acid biosynthesis</keyword>
<feature type="active site" evidence="4 5">
    <location>
        <position position="314"/>
    </location>
</feature>
<comment type="subunit">
    <text evidence="4">Homodimer.</text>
</comment>
<sequence>MSYGRRDDVANVGSFAFERGGELDLDVAYAEYGERENPTVLVCHALTGSQYVAGPAPEGVSGQAAGWWDALVGPGKPIDTRAYHVVCANVPGSCYGTTGPASEGPDGEPYGPDFPSVTVGDWTRSQARLLDELGVETLYAVVGGSVGGMNAIDWAKRYPERVERVAAIATSPRLDAQCLGLNTAARRAITNDPDYGDGDYYGGPEPSGGLAVARRIGHAMYLSKASMRDRFGRRVAERQPEERTDPSAKGFPYRDVASYLDYNAERFTERFDANSYLYLLRALDEYDLAEDYNSDAEALADYAGDALVVSFTGDWHFPVEGGETIAEAFEAGPAAVSHRVVESEYGHDAFLVEPDRVGPPVRTLLERGANAVTTTRTRDTTPDYPRVCTGLLPDA</sequence>
<dbReference type="Gene3D" id="3.40.50.1820">
    <property type="entry name" value="alpha/beta hydrolase"/>
    <property type="match status" value="1"/>
</dbReference>
<evidence type="ECO:0000259" key="6">
    <source>
        <dbReference type="Pfam" id="PF00561"/>
    </source>
</evidence>